<reference evidence="2" key="1">
    <citation type="journal article" date="2022" name="bioRxiv">
        <title>Sequencing and chromosome-scale assembly of the giantPleurodeles waltlgenome.</title>
        <authorList>
            <person name="Brown T."/>
            <person name="Elewa A."/>
            <person name="Iarovenko S."/>
            <person name="Subramanian E."/>
            <person name="Araus A.J."/>
            <person name="Petzold A."/>
            <person name="Susuki M."/>
            <person name="Suzuki K.-i.T."/>
            <person name="Hayashi T."/>
            <person name="Toyoda A."/>
            <person name="Oliveira C."/>
            <person name="Osipova E."/>
            <person name="Leigh N.D."/>
            <person name="Simon A."/>
            <person name="Yun M.H."/>
        </authorList>
    </citation>
    <scope>NUCLEOTIDE SEQUENCE</scope>
    <source>
        <strain evidence="2">20211129_DDA</strain>
        <tissue evidence="2">Liver</tissue>
    </source>
</reference>
<sequence>MKRRWGTSGWPNVARKGAGPVWGYQASLFGAMGQIGMFAPSIAAMKRQRPDTLEWNRGLSMAPRHQPEEEDMQLHWSRQEGASCSLAPGEYCEAKLGSTWLDFEE</sequence>
<evidence type="ECO:0000313" key="3">
    <source>
        <dbReference type="Proteomes" id="UP001066276"/>
    </source>
</evidence>
<evidence type="ECO:0000313" key="2">
    <source>
        <dbReference type="EMBL" id="KAJ1124218.1"/>
    </source>
</evidence>
<protein>
    <submittedName>
        <fullName evidence="2">Uncharacterized protein</fullName>
    </submittedName>
</protein>
<comment type="caution">
    <text evidence="2">The sequence shown here is derived from an EMBL/GenBank/DDBJ whole genome shotgun (WGS) entry which is preliminary data.</text>
</comment>
<keyword evidence="3" id="KW-1185">Reference proteome</keyword>
<accession>A0AAV7PCD6</accession>
<dbReference type="EMBL" id="JANPWB010000011">
    <property type="protein sequence ID" value="KAJ1124218.1"/>
    <property type="molecule type" value="Genomic_DNA"/>
</dbReference>
<keyword evidence="1" id="KW-1133">Transmembrane helix</keyword>
<keyword evidence="1" id="KW-0472">Membrane</keyword>
<proteinExistence type="predicted"/>
<feature type="transmembrane region" description="Helical" evidence="1">
    <location>
        <begin position="20"/>
        <end position="39"/>
    </location>
</feature>
<dbReference type="AlphaFoldDB" id="A0AAV7PCD6"/>
<evidence type="ECO:0000256" key="1">
    <source>
        <dbReference type="SAM" id="Phobius"/>
    </source>
</evidence>
<keyword evidence="1" id="KW-0812">Transmembrane</keyword>
<organism evidence="2 3">
    <name type="scientific">Pleurodeles waltl</name>
    <name type="common">Iberian ribbed newt</name>
    <dbReference type="NCBI Taxonomy" id="8319"/>
    <lineage>
        <taxon>Eukaryota</taxon>
        <taxon>Metazoa</taxon>
        <taxon>Chordata</taxon>
        <taxon>Craniata</taxon>
        <taxon>Vertebrata</taxon>
        <taxon>Euteleostomi</taxon>
        <taxon>Amphibia</taxon>
        <taxon>Batrachia</taxon>
        <taxon>Caudata</taxon>
        <taxon>Salamandroidea</taxon>
        <taxon>Salamandridae</taxon>
        <taxon>Pleurodelinae</taxon>
        <taxon>Pleurodeles</taxon>
    </lineage>
</organism>
<name>A0AAV7PCD6_PLEWA</name>
<gene>
    <name evidence="2" type="ORF">NDU88_002679</name>
</gene>
<dbReference type="Proteomes" id="UP001066276">
    <property type="component" value="Chromosome 7"/>
</dbReference>